<comment type="similarity">
    <text evidence="1">Belongs to the peptidase C48 family.</text>
</comment>
<reference evidence="7" key="2">
    <citation type="journal article" date="2023" name="BMC Genomics">
        <title>Pest status, molecular evolution, and epigenetic factors derived from the genome assembly of Frankliniella fusca, a thysanopteran phytovirus vector.</title>
        <authorList>
            <person name="Catto M.A."/>
            <person name="Labadie P.E."/>
            <person name="Jacobson A.L."/>
            <person name="Kennedy G.G."/>
            <person name="Srinivasan R."/>
            <person name="Hunt B.G."/>
        </authorList>
    </citation>
    <scope>NUCLEOTIDE SEQUENCE</scope>
    <source>
        <strain evidence="7">PL_HMW_Pooled</strain>
    </source>
</reference>
<comment type="caution">
    <text evidence="7">The sequence shown here is derived from an EMBL/GenBank/DDBJ whole genome shotgun (WGS) entry which is preliminary data.</text>
</comment>
<dbReference type="Pfam" id="PF02902">
    <property type="entry name" value="Peptidase_C48"/>
    <property type="match status" value="1"/>
</dbReference>
<evidence type="ECO:0000259" key="6">
    <source>
        <dbReference type="PROSITE" id="PS50600"/>
    </source>
</evidence>
<dbReference type="EMBL" id="JAHWGI010000543">
    <property type="protein sequence ID" value="KAK3916578.1"/>
    <property type="molecule type" value="Genomic_DNA"/>
</dbReference>
<evidence type="ECO:0000256" key="1">
    <source>
        <dbReference type="ARBA" id="ARBA00005234"/>
    </source>
</evidence>
<protein>
    <submittedName>
        <fullName evidence="7">Ubiquitin-like-specific protease 1</fullName>
    </submittedName>
</protein>
<proteinExistence type="inferred from homology"/>
<organism evidence="7 8">
    <name type="scientific">Frankliniella fusca</name>
    <dbReference type="NCBI Taxonomy" id="407009"/>
    <lineage>
        <taxon>Eukaryota</taxon>
        <taxon>Metazoa</taxon>
        <taxon>Ecdysozoa</taxon>
        <taxon>Arthropoda</taxon>
        <taxon>Hexapoda</taxon>
        <taxon>Insecta</taxon>
        <taxon>Pterygota</taxon>
        <taxon>Neoptera</taxon>
        <taxon>Paraneoptera</taxon>
        <taxon>Thysanoptera</taxon>
        <taxon>Terebrantia</taxon>
        <taxon>Thripoidea</taxon>
        <taxon>Thripidae</taxon>
        <taxon>Frankliniella</taxon>
    </lineage>
</organism>
<dbReference type="GO" id="GO:0016926">
    <property type="term" value="P:protein desumoylation"/>
    <property type="evidence" value="ECO:0007669"/>
    <property type="project" value="TreeGrafter"/>
</dbReference>
<evidence type="ECO:0000313" key="7">
    <source>
        <dbReference type="EMBL" id="KAK3916578.1"/>
    </source>
</evidence>
<dbReference type="GO" id="GO:0005634">
    <property type="term" value="C:nucleus"/>
    <property type="evidence" value="ECO:0007669"/>
    <property type="project" value="TreeGrafter"/>
</dbReference>
<name>A0AAE1LEE2_9NEOP</name>
<dbReference type="AlphaFoldDB" id="A0AAE1LEE2"/>
<keyword evidence="2 7" id="KW-0645">Protease</keyword>
<dbReference type="Proteomes" id="UP001219518">
    <property type="component" value="Unassembled WGS sequence"/>
</dbReference>
<dbReference type="GO" id="GO:0006508">
    <property type="term" value="P:proteolysis"/>
    <property type="evidence" value="ECO:0007669"/>
    <property type="project" value="UniProtKB-KW"/>
</dbReference>
<dbReference type="PROSITE" id="PS50600">
    <property type="entry name" value="ULP_PROTEASE"/>
    <property type="match status" value="1"/>
</dbReference>
<reference evidence="7" key="1">
    <citation type="submission" date="2021-07" db="EMBL/GenBank/DDBJ databases">
        <authorList>
            <person name="Catto M.A."/>
            <person name="Jacobson A."/>
            <person name="Kennedy G."/>
            <person name="Labadie P."/>
            <person name="Hunt B.G."/>
            <person name="Srinivasan R."/>
        </authorList>
    </citation>
    <scope>NUCLEOTIDE SEQUENCE</scope>
    <source>
        <strain evidence="7">PL_HMW_Pooled</strain>
        <tissue evidence="7">Head</tissue>
    </source>
</reference>
<dbReference type="InterPro" id="IPR003653">
    <property type="entry name" value="Peptidase_C48_C"/>
</dbReference>
<keyword evidence="3" id="KW-0378">Hydrolase</keyword>
<dbReference type="SUPFAM" id="SSF54001">
    <property type="entry name" value="Cysteine proteinases"/>
    <property type="match status" value="1"/>
</dbReference>
<keyword evidence="8" id="KW-1185">Reference proteome</keyword>
<dbReference type="SUPFAM" id="SSF57903">
    <property type="entry name" value="FYVE/PHD zinc finger"/>
    <property type="match status" value="1"/>
</dbReference>
<feature type="compositionally biased region" description="Basic and acidic residues" evidence="5">
    <location>
        <begin position="92"/>
        <end position="107"/>
    </location>
</feature>
<dbReference type="PANTHER" id="PTHR12606:SF141">
    <property type="entry name" value="GH15225P-RELATED"/>
    <property type="match status" value="1"/>
</dbReference>
<dbReference type="Gene3D" id="3.30.40.10">
    <property type="entry name" value="Zinc/RING finger domain, C3HC4 (zinc finger)"/>
    <property type="match status" value="1"/>
</dbReference>
<feature type="region of interest" description="Disordered" evidence="5">
    <location>
        <begin position="82"/>
        <end position="107"/>
    </location>
</feature>
<evidence type="ECO:0000256" key="3">
    <source>
        <dbReference type="ARBA" id="ARBA00022801"/>
    </source>
</evidence>
<dbReference type="PANTHER" id="PTHR12606">
    <property type="entry name" value="SENTRIN/SUMO-SPECIFIC PROTEASE"/>
    <property type="match status" value="1"/>
</dbReference>
<dbReference type="InterPro" id="IPR038765">
    <property type="entry name" value="Papain-like_cys_pep_sf"/>
</dbReference>
<evidence type="ECO:0000256" key="2">
    <source>
        <dbReference type="ARBA" id="ARBA00022670"/>
    </source>
</evidence>
<evidence type="ECO:0000313" key="8">
    <source>
        <dbReference type="Proteomes" id="UP001219518"/>
    </source>
</evidence>
<feature type="domain" description="Ubiquitin-like protease family profile" evidence="6">
    <location>
        <begin position="133"/>
        <end position="302"/>
    </location>
</feature>
<keyword evidence="4" id="KW-0788">Thiol protease</keyword>
<accession>A0AAE1LEE2</accession>
<dbReference type="Gene3D" id="3.40.395.10">
    <property type="entry name" value="Adenoviral Proteinase, Chain A"/>
    <property type="match status" value="1"/>
</dbReference>
<sequence>MTGMSSTSGYHAENLSIVDKTDFPGSQSLPAGDSPRLSEIFEEELTGLKIEDSEDLCSHSFDKVLINDIMWPEVFVNGMQKGNENLSAPNDIPDKEDKEGGTKEDSRAKYPWETHDDFVDVFSENHYYNVMGYNITAWDINTLAPGQWLTDAVIDSFVALTSDSTSLCEPQAAIFVLDSLAIENATMGLQSIFKKAQNDQILFNDVWLVPTHVHRNHWILIVVLIKAKTIIVLDPLYSGSLISTAVEEHVQITRLLLSYSHSQIHGTSIDWDSWKINMPYDMGVQSNSSDCGLCVCVWVHSICTGTEPPLVGEICASSMRIRNWIRHQLLSKAQKEVRVAPPHRNNDNVDHISKVYFEFDEKLSSGELIIERPWLELPSPLWSVGLVDGYSTANLLGRALKNLWRSTEKFCGAEKCLKVKSDMYRCEACPEYYHLVCIGDKRKAPAENQHYICPQHSQAIVRLPQHFHDHGV</sequence>
<dbReference type="InterPro" id="IPR013083">
    <property type="entry name" value="Znf_RING/FYVE/PHD"/>
</dbReference>
<gene>
    <name evidence="7" type="ORF">KUF71_025693</name>
</gene>
<evidence type="ECO:0000256" key="4">
    <source>
        <dbReference type="ARBA" id="ARBA00022807"/>
    </source>
</evidence>
<dbReference type="GO" id="GO:0016929">
    <property type="term" value="F:deSUMOylase activity"/>
    <property type="evidence" value="ECO:0007669"/>
    <property type="project" value="TreeGrafter"/>
</dbReference>
<evidence type="ECO:0000256" key="5">
    <source>
        <dbReference type="SAM" id="MobiDB-lite"/>
    </source>
</evidence>
<dbReference type="InterPro" id="IPR011011">
    <property type="entry name" value="Znf_FYVE_PHD"/>
</dbReference>